<accession>A0A9P4NIE2</accession>
<name>A0A9P4NIE2_9PEZI</name>
<dbReference type="Proteomes" id="UP000800235">
    <property type="component" value="Unassembled WGS sequence"/>
</dbReference>
<reference evidence="1" key="1">
    <citation type="journal article" date="2020" name="Stud. Mycol.">
        <title>101 Dothideomycetes genomes: a test case for predicting lifestyles and emergence of pathogens.</title>
        <authorList>
            <person name="Haridas S."/>
            <person name="Albert R."/>
            <person name="Binder M."/>
            <person name="Bloem J."/>
            <person name="Labutti K."/>
            <person name="Salamov A."/>
            <person name="Andreopoulos B."/>
            <person name="Baker S."/>
            <person name="Barry K."/>
            <person name="Bills G."/>
            <person name="Bluhm B."/>
            <person name="Cannon C."/>
            <person name="Castanera R."/>
            <person name="Culley D."/>
            <person name="Daum C."/>
            <person name="Ezra D."/>
            <person name="Gonzalez J."/>
            <person name="Henrissat B."/>
            <person name="Kuo A."/>
            <person name="Liang C."/>
            <person name="Lipzen A."/>
            <person name="Lutzoni F."/>
            <person name="Magnuson J."/>
            <person name="Mondo S."/>
            <person name="Nolan M."/>
            <person name="Ohm R."/>
            <person name="Pangilinan J."/>
            <person name="Park H.-J."/>
            <person name="Ramirez L."/>
            <person name="Alfaro M."/>
            <person name="Sun H."/>
            <person name="Tritt A."/>
            <person name="Yoshinaga Y."/>
            <person name="Zwiers L.-H."/>
            <person name="Turgeon B."/>
            <person name="Goodwin S."/>
            <person name="Spatafora J."/>
            <person name="Crous P."/>
            <person name="Grigoriev I."/>
        </authorList>
    </citation>
    <scope>NUCLEOTIDE SEQUENCE</scope>
    <source>
        <strain evidence="1">CBS 130266</strain>
    </source>
</reference>
<dbReference type="AlphaFoldDB" id="A0A9P4NIE2"/>
<proteinExistence type="predicted"/>
<dbReference type="OrthoDB" id="5379086at2759"/>
<gene>
    <name evidence="1" type="ORF">EJ08DRAFT_597003</name>
</gene>
<evidence type="ECO:0000313" key="2">
    <source>
        <dbReference type="Proteomes" id="UP000800235"/>
    </source>
</evidence>
<sequence length="194" mass="21464">MLNVSKSSQHAYANTETMLGDPIENIPRNLFYVTEDNYAWAMDELVQAITANNGVFRNPLSKAMFTHTDIAGILKHPLGKSLSDLQLRQLDWRKSINPKTIQRLGALAYNRPGPESDESEEQYRAINGFEFYSANLSGVEGEAINKLSVPITDSASGQSFDTTIGDTVRDAKANKICFGKAGEILEQAAEHLRK</sequence>
<evidence type="ECO:0000313" key="1">
    <source>
        <dbReference type="EMBL" id="KAF2422383.1"/>
    </source>
</evidence>
<keyword evidence="2" id="KW-1185">Reference proteome</keyword>
<dbReference type="EMBL" id="MU007091">
    <property type="protein sequence ID" value="KAF2422383.1"/>
    <property type="molecule type" value="Genomic_DNA"/>
</dbReference>
<organism evidence="1 2">
    <name type="scientific">Tothia fuscella</name>
    <dbReference type="NCBI Taxonomy" id="1048955"/>
    <lineage>
        <taxon>Eukaryota</taxon>
        <taxon>Fungi</taxon>
        <taxon>Dikarya</taxon>
        <taxon>Ascomycota</taxon>
        <taxon>Pezizomycotina</taxon>
        <taxon>Dothideomycetes</taxon>
        <taxon>Pleosporomycetidae</taxon>
        <taxon>Venturiales</taxon>
        <taxon>Cylindrosympodiaceae</taxon>
        <taxon>Tothia</taxon>
    </lineage>
</organism>
<comment type="caution">
    <text evidence="1">The sequence shown here is derived from an EMBL/GenBank/DDBJ whole genome shotgun (WGS) entry which is preliminary data.</text>
</comment>
<feature type="non-terminal residue" evidence="1">
    <location>
        <position position="194"/>
    </location>
</feature>
<protein>
    <submittedName>
        <fullName evidence="1">Uncharacterized protein</fullName>
    </submittedName>
</protein>